<evidence type="ECO:0000256" key="9">
    <source>
        <dbReference type="ARBA" id="ARBA00081109"/>
    </source>
</evidence>
<dbReference type="FunFam" id="3.30.420.210:FF:000003">
    <property type="entry name" value="UBX domain protein 11"/>
    <property type="match status" value="1"/>
</dbReference>
<feature type="domain" description="SEP" evidence="14">
    <location>
        <begin position="231"/>
        <end position="295"/>
    </location>
</feature>
<reference evidence="16" key="1">
    <citation type="submission" date="2011-10" db="EMBL/GenBank/DDBJ databases">
        <authorList>
            <consortium name="Soft-shell Turtle Genome Consortium"/>
        </authorList>
    </citation>
    <scope>NUCLEOTIDE SEQUENCE [LARGE SCALE GENOMIC DNA]</scope>
    <source>
        <strain evidence="16">Daiwa-1</strain>
    </source>
</reference>
<dbReference type="GO" id="GO:0005856">
    <property type="term" value="C:cytoskeleton"/>
    <property type="evidence" value="ECO:0007669"/>
    <property type="project" value="UniProtKB-SubCell"/>
</dbReference>
<evidence type="ECO:0000259" key="12">
    <source>
        <dbReference type="PROSITE" id="PS50033"/>
    </source>
</evidence>
<evidence type="ECO:0000256" key="5">
    <source>
        <dbReference type="ARBA" id="ARBA00059434"/>
    </source>
</evidence>
<dbReference type="InterPro" id="IPR029071">
    <property type="entry name" value="Ubiquitin-like_domsf"/>
</dbReference>
<dbReference type="SUPFAM" id="SSF54236">
    <property type="entry name" value="Ubiquitin-like"/>
    <property type="match status" value="1"/>
</dbReference>
<reference evidence="15" key="3">
    <citation type="submission" date="2025-08" db="UniProtKB">
        <authorList>
            <consortium name="Ensembl"/>
        </authorList>
    </citation>
    <scope>IDENTIFICATION</scope>
</reference>
<dbReference type="InterPro" id="IPR001012">
    <property type="entry name" value="UBX_dom"/>
</dbReference>
<keyword evidence="2" id="KW-0963">Cytoplasm</keyword>
<dbReference type="PANTHER" id="PTHR23333:SF4">
    <property type="entry name" value="UBX DOMAIN-CONTAINING PROTEIN 11"/>
    <property type="match status" value="1"/>
</dbReference>
<comment type="subcellular location">
    <subcellularLocation>
        <location evidence="1">Cytoplasm</location>
        <location evidence="1">Cytoskeleton</location>
    </subcellularLocation>
</comment>
<keyword evidence="3 10" id="KW-0175">Coiled coil</keyword>
<protein>
    <recommendedName>
        <fullName evidence="7">UBX domain-containing protein 11</fullName>
    </recommendedName>
    <alternativeName>
        <fullName evidence="9">Socius</fullName>
    </alternativeName>
    <alternativeName>
        <fullName evidence="8">UBX domain-containing protein 5</fullName>
    </alternativeName>
</protein>
<evidence type="ECO:0000256" key="11">
    <source>
        <dbReference type="SAM" id="MobiDB-lite"/>
    </source>
</evidence>
<dbReference type="InterPro" id="IPR036241">
    <property type="entry name" value="NSFL1C_SEP_dom_sf"/>
</dbReference>
<dbReference type="EMBL" id="AGCU01057600">
    <property type="status" value="NOT_ANNOTATED_CDS"/>
    <property type="molecule type" value="Genomic_DNA"/>
</dbReference>
<evidence type="ECO:0000256" key="2">
    <source>
        <dbReference type="ARBA" id="ARBA00022490"/>
    </source>
</evidence>
<dbReference type="Gene3D" id="3.30.420.210">
    <property type="entry name" value="SEP domain"/>
    <property type="match status" value="1"/>
</dbReference>
<gene>
    <name evidence="15" type="primary">UBXN11</name>
</gene>
<dbReference type="AlphaFoldDB" id="K7FN80"/>
<reference evidence="16" key="2">
    <citation type="journal article" date="2013" name="Nat. Genet.">
        <title>The draft genomes of soft-shell turtle and green sea turtle yield insights into the development and evolution of the turtle-specific body plan.</title>
        <authorList>
            <person name="Wang Z."/>
            <person name="Pascual-Anaya J."/>
            <person name="Zadissa A."/>
            <person name="Li W."/>
            <person name="Niimura Y."/>
            <person name="Huang Z."/>
            <person name="Li C."/>
            <person name="White S."/>
            <person name="Xiong Z."/>
            <person name="Fang D."/>
            <person name="Wang B."/>
            <person name="Ming Y."/>
            <person name="Chen Y."/>
            <person name="Zheng Y."/>
            <person name="Kuraku S."/>
            <person name="Pignatelli M."/>
            <person name="Herrero J."/>
            <person name="Beal K."/>
            <person name="Nozawa M."/>
            <person name="Li Q."/>
            <person name="Wang J."/>
            <person name="Zhang H."/>
            <person name="Yu L."/>
            <person name="Shigenobu S."/>
            <person name="Wang J."/>
            <person name="Liu J."/>
            <person name="Flicek P."/>
            <person name="Searle S."/>
            <person name="Wang J."/>
            <person name="Kuratani S."/>
            <person name="Yin Y."/>
            <person name="Aken B."/>
            <person name="Zhang G."/>
            <person name="Irie N."/>
        </authorList>
    </citation>
    <scope>NUCLEOTIDE SEQUENCE [LARGE SCALE GENOMIC DNA]</scope>
    <source>
        <strain evidence="16">Daiwa-1</strain>
    </source>
</reference>
<dbReference type="SMART" id="SM00553">
    <property type="entry name" value="SEP"/>
    <property type="match status" value="1"/>
</dbReference>
<feature type="compositionally biased region" description="Low complexity" evidence="11">
    <location>
        <begin position="508"/>
        <end position="524"/>
    </location>
</feature>
<dbReference type="GO" id="GO:0043130">
    <property type="term" value="F:ubiquitin binding"/>
    <property type="evidence" value="ECO:0007669"/>
    <property type="project" value="TreeGrafter"/>
</dbReference>
<dbReference type="EMBL" id="AGCU01057601">
    <property type="status" value="NOT_ANNOTATED_CDS"/>
    <property type="molecule type" value="Genomic_DNA"/>
</dbReference>
<evidence type="ECO:0000256" key="10">
    <source>
        <dbReference type="SAM" id="Coils"/>
    </source>
</evidence>
<evidence type="ECO:0000259" key="13">
    <source>
        <dbReference type="PROSITE" id="PS50053"/>
    </source>
</evidence>
<evidence type="ECO:0000313" key="15">
    <source>
        <dbReference type="Ensembl" id="ENSPSIP00000009490.1"/>
    </source>
</evidence>
<evidence type="ECO:0000256" key="8">
    <source>
        <dbReference type="ARBA" id="ARBA00075811"/>
    </source>
</evidence>
<dbReference type="GeneTree" id="ENSGT00520000055567"/>
<name>K7FN80_PELSI</name>
<dbReference type="PANTHER" id="PTHR23333">
    <property type="entry name" value="UBX DOMAIN CONTAINING PROTEIN"/>
    <property type="match status" value="1"/>
</dbReference>
<feature type="region of interest" description="Disordered" evidence="11">
    <location>
        <begin position="304"/>
        <end position="323"/>
    </location>
</feature>
<feature type="domain" description="UBX" evidence="12">
    <location>
        <begin position="398"/>
        <end position="475"/>
    </location>
</feature>
<reference evidence="15" key="4">
    <citation type="submission" date="2025-09" db="UniProtKB">
        <authorList>
            <consortium name="Ensembl"/>
        </authorList>
    </citation>
    <scope>IDENTIFICATION</scope>
</reference>
<comment type="function">
    <text evidence="5">May be involved in the reorganization of actin cytoskeleton mediated by RND1, RND2 and RND3. Promotes RHOA activation mediated by GNA12 and GNA13.</text>
</comment>
<evidence type="ECO:0000259" key="14">
    <source>
        <dbReference type="PROSITE" id="PS51399"/>
    </source>
</evidence>
<dbReference type="GO" id="GO:0043161">
    <property type="term" value="P:proteasome-mediated ubiquitin-dependent protein catabolic process"/>
    <property type="evidence" value="ECO:0007669"/>
    <property type="project" value="TreeGrafter"/>
</dbReference>
<evidence type="ECO:0000256" key="6">
    <source>
        <dbReference type="ARBA" id="ARBA00062345"/>
    </source>
</evidence>
<evidence type="ECO:0000256" key="1">
    <source>
        <dbReference type="ARBA" id="ARBA00004245"/>
    </source>
</evidence>
<accession>K7FN80</accession>
<feature type="region of interest" description="Disordered" evidence="11">
    <location>
        <begin position="476"/>
        <end position="524"/>
    </location>
</feature>
<evidence type="ECO:0000256" key="7">
    <source>
        <dbReference type="ARBA" id="ARBA00073759"/>
    </source>
</evidence>
<dbReference type="InterPro" id="IPR012989">
    <property type="entry name" value="SEP_domain"/>
</dbReference>
<feature type="compositionally biased region" description="Low complexity" evidence="11">
    <location>
        <begin position="490"/>
        <end position="499"/>
    </location>
</feature>
<dbReference type="InterPro" id="IPR000626">
    <property type="entry name" value="Ubiquitin-like_dom"/>
</dbReference>
<dbReference type="STRING" id="13735.ENSPSIP00000009490"/>
<dbReference type="PROSITE" id="PS51399">
    <property type="entry name" value="SEP"/>
    <property type="match status" value="1"/>
</dbReference>
<keyword evidence="16" id="KW-1185">Reference proteome</keyword>
<dbReference type="OMA" id="DFELMSA"/>
<dbReference type="eggNOG" id="KOG2086">
    <property type="taxonomic scope" value="Eukaryota"/>
</dbReference>
<dbReference type="SMART" id="SM00166">
    <property type="entry name" value="UBX"/>
    <property type="match status" value="1"/>
</dbReference>
<feature type="coiled-coil region" evidence="10">
    <location>
        <begin position="80"/>
        <end position="121"/>
    </location>
</feature>
<dbReference type="Pfam" id="PF08059">
    <property type="entry name" value="SEP"/>
    <property type="match status" value="1"/>
</dbReference>
<dbReference type="CDD" id="cd17077">
    <property type="entry name" value="UBX_UBXN11"/>
    <property type="match status" value="1"/>
</dbReference>
<dbReference type="EMBL" id="AGCU01057602">
    <property type="status" value="NOT_ANNOTATED_CDS"/>
    <property type="molecule type" value="Genomic_DNA"/>
</dbReference>
<dbReference type="Proteomes" id="UP000007267">
    <property type="component" value="Unassembled WGS sequence"/>
</dbReference>
<feature type="domain" description="Ubiquitin-like" evidence="13">
    <location>
        <begin position="403"/>
        <end position="475"/>
    </location>
</feature>
<proteinExistence type="predicted"/>
<feature type="region of interest" description="Disordered" evidence="11">
    <location>
        <begin position="1"/>
        <end position="28"/>
    </location>
</feature>
<comment type="subunit">
    <text evidence="6">Interacts with GNA12, GNA13, RND1, RND2 and RND3.</text>
</comment>
<sequence>MSSPLSSLGKHRRVPLQLQSPGPACSSEELGFTEDEAMLLNDILSPRTQIPAQAVSPSCSKGTATKASTQGAAPTDMELMSSMMQKIALLEQKVKSQAQELQLKTRKAAELEKQVKALQKRNDSPESSRTEELEAMCRQLQSRVWEMEQFLNDYGLIWVGERHEQLEELKSLTKQENQSSRSLWKPGNATVPKYRIDLDLILENLKELNVLAGEGVSRIEHTAGGARLRQPEAVSLTFYQNGIVMFNGPFRAYDEPSTQQCLQDLMDGYFPSELQARYPEGVPFQVTDRRDVFFRERQLSENFPGQGQVVGHSRSSEVKETSEIPGPKLSLEQFLNKLPKCLVQKGHVIDVRGPIKETLQNKNCGSAGTRSNEVILVETPILGALKERLKAGKQAPPPATNISTLRIKSESGEQTYIVTMLFTETIGDLRQHLAQARGGDIRPYEILSTFPQRVYADSSRTLQQCGLVPNASLLLREKPQHRQSLRARKGPTPGSPSEGPGTGDQMQAGAPSATPFPATAPDAQ</sequence>
<keyword evidence="4" id="KW-0206">Cytoskeleton</keyword>
<dbReference type="PROSITE" id="PS50033">
    <property type="entry name" value="UBX"/>
    <property type="match status" value="1"/>
</dbReference>
<evidence type="ECO:0000256" key="3">
    <source>
        <dbReference type="ARBA" id="ARBA00023054"/>
    </source>
</evidence>
<organism evidence="15 16">
    <name type="scientific">Pelodiscus sinensis</name>
    <name type="common">Chinese softshell turtle</name>
    <name type="synonym">Trionyx sinensis</name>
    <dbReference type="NCBI Taxonomy" id="13735"/>
    <lineage>
        <taxon>Eukaryota</taxon>
        <taxon>Metazoa</taxon>
        <taxon>Chordata</taxon>
        <taxon>Craniata</taxon>
        <taxon>Vertebrata</taxon>
        <taxon>Euteleostomi</taxon>
        <taxon>Archelosauria</taxon>
        <taxon>Testudinata</taxon>
        <taxon>Testudines</taxon>
        <taxon>Cryptodira</taxon>
        <taxon>Trionychia</taxon>
        <taxon>Trionychidae</taxon>
        <taxon>Pelodiscus</taxon>
    </lineage>
</organism>
<dbReference type="SUPFAM" id="SSF102848">
    <property type="entry name" value="NSFL1 (p97 ATPase) cofactor p47, SEP domain"/>
    <property type="match status" value="1"/>
</dbReference>
<dbReference type="PROSITE" id="PS50053">
    <property type="entry name" value="UBIQUITIN_2"/>
    <property type="match status" value="1"/>
</dbReference>
<evidence type="ECO:0000313" key="16">
    <source>
        <dbReference type="Proteomes" id="UP000007267"/>
    </source>
</evidence>
<dbReference type="Gene3D" id="3.10.20.90">
    <property type="entry name" value="Phosphatidylinositol 3-kinase Catalytic Subunit, Chain A, domain 1"/>
    <property type="match status" value="1"/>
</dbReference>
<dbReference type="Pfam" id="PF00789">
    <property type="entry name" value="UBX"/>
    <property type="match status" value="1"/>
</dbReference>
<evidence type="ECO:0000256" key="4">
    <source>
        <dbReference type="ARBA" id="ARBA00023212"/>
    </source>
</evidence>
<dbReference type="FunFam" id="3.10.20.90:FF:000790">
    <property type="entry name" value="Uncharacterized protein"/>
    <property type="match status" value="1"/>
</dbReference>
<dbReference type="Ensembl" id="ENSPSIT00000009537.1">
    <property type="protein sequence ID" value="ENSPSIP00000009490.1"/>
    <property type="gene ID" value="ENSPSIG00000008550.1"/>
</dbReference>